<feature type="transmembrane region" description="Helical" evidence="6">
    <location>
        <begin position="122"/>
        <end position="140"/>
    </location>
</feature>
<dbReference type="GO" id="GO:0004534">
    <property type="term" value="F:5'-3' RNA exonuclease activity"/>
    <property type="evidence" value="ECO:0007669"/>
    <property type="project" value="TreeGrafter"/>
</dbReference>
<dbReference type="InterPro" id="IPR041385">
    <property type="entry name" value="SH3_12"/>
</dbReference>
<dbReference type="GO" id="GO:0005634">
    <property type="term" value="C:nucleus"/>
    <property type="evidence" value="ECO:0007669"/>
    <property type="project" value="TreeGrafter"/>
</dbReference>
<evidence type="ECO:0000259" key="8">
    <source>
        <dbReference type="Pfam" id="PF17846"/>
    </source>
</evidence>
<dbReference type="KEGG" id="dfa:DFA_11745"/>
<dbReference type="PANTHER" id="PTHR12341">
    <property type="entry name" value="5'-&gt;3' EXORIBONUCLEASE"/>
    <property type="match status" value="1"/>
</dbReference>
<dbReference type="OrthoDB" id="372487at2759"/>
<organism evidence="12 13">
    <name type="scientific">Cavenderia fasciculata</name>
    <name type="common">Slime mold</name>
    <name type="synonym">Dictyostelium fasciculatum</name>
    <dbReference type="NCBI Taxonomy" id="261658"/>
    <lineage>
        <taxon>Eukaryota</taxon>
        <taxon>Amoebozoa</taxon>
        <taxon>Evosea</taxon>
        <taxon>Eumycetozoa</taxon>
        <taxon>Dictyostelia</taxon>
        <taxon>Acytosteliales</taxon>
        <taxon>Cavenderiaceae</taxon>
        <taxon>Cavenderia</taxon>
    </lineage>
</organism>
<keyword evidence="6" id="KW-1133">Transmembrane helix</keyword>
<feature type="compositionally biased region" description="Basic and acidic residues" evidence="5">
    <location>
        <begin position="1290"/>
        <end position="1299"/>
    </location>
</feature>
<feature type="region of interest" description="Disordered" evidence="5">
    <location>
        <begin position="1512"/>
        <end position="1808"/>
    </location>
</feature>
<dbReference type="GeneID" id="14865874"/>
<feature type="compositionally biased region" description="Low complexity" evidence="5">
    <location>
        <begin position="1579"/>
        <end position="1591"/>
    </location>
</feature>
<dbReference type="InterPro" id="IPR036259">
    <property type="entry name" value="MFS_trans_sf"/>
</dbReference>
<feature type="compositionally biased region" description="Low complexity" evidence="5">
    <location>
        <begin position="1305"/>
        <end position="1314"/>
    </location>
</feature>
<feature type="domain" description="Exoribonuclease Xrn1 D2/D3" evidence="11">
    <location>
        <begin position="1020"/>
        <end position="1250"/>
    </location>
</feature>
<feature type="compositionally biased region" description="Low complexity" evidence="5">
    <location>
        <begin position="1772"/>
        <end position="1808"/>
    </location>
</feature>
<dbReference type="InterPro" id="IPR041106">
    <property type="entry name" value="XRN1_D2_D3"/>
</dbReference>
<accession>F4QE37</accession>
<dbReference type="Pfam" id="PF18334">
    <property type="entry name" value="XRN1_D2_D3"/>
    <property type="match status" value="1"/>
</dbReference>
<dbReference type="PANTHER" id="PTHR12341:SF7">
    <property type="entry name" value="5'-3' EXORIBONUCLEASE 1"/>
    <property type="match status" value="1"/>
</dbReference>
<feature type="compositionally biased region" description="Low complexity" evidence="5">
    <location>
        <begin position="1701"/>
        <end position="1722"/>
    </location>
</feature>
<dbReference type="Gene3D" id="1.20.1250.20">
    <property type="entry name" value="MFS general substrate transporter like domains"/>
    <property type="match status" value="1"/>
</dbReference>
<dbReference type="RefSeq" id="XP_004350692.1">
    <property type="nucleotide sequence ID" value="XM_004350641.1"/>
</dbReference>
<keyword evidence="2" id="KW-0378">Hydrolase</keyword>
<keyword evidence="13" id="KW-1185">Reference proteome</keyword>
<dbReference type="SUPFAM" id="SSF103473">
    <property type="entry name" value="MFS general substrate transporter"/>
    <property type="match status" value="1"/>
</dbReference>
<feature type="compositionally biased region" description="Pro residues" evidence="5">
    <location>
        <begin position="1637"/>
        <end position="1658"/>
    </location>
</feature>
<dbReference type="Pfam" id="PF18332">
    <property type="entry name" value="XRN1_D1"/>
    <property type="match status" value="1"/>
</dbReference>
<reference evidence="13" key="1">
    <citation type="journal article" date="2011" name="Genome Res.">
        <title>Phylogeny-wide analysis of social amoeba genomes highlights ancient origins for complex intercellular communication.</title>
        <authorList>
            <person name="Heidel A.J."/>
            <person name="Lawal H.M."/>
            <person name="Felder M."/>
            <person name="Schilde C."/>
            <person name="Helps N.R."/>
            <person name="Tunggal B."/>
            <person name="Rivero F."/>
            <person name="John U."/>
            <person name="Schleicher M."/>
            <person name="Eichinger L."/>
            <person name="Platzer M."/>
            <person name="Noegel A.A."/>
            <person name="Schaap P."/>
            <person name="Gloeckner G."/>
        </authorList>
    </citation>
    <scope>NUCLEOTIDE SEQUENCE [LARGE SCALE GENOMIC DNA]</scope>
    <source>
        <strain evidence="13">SH3</strain>
    </source>
</reference>
<evidence type="ECO:0000259" key="10">
    <source>
        <dbReference type="Pfam" id="PF18332"/>
    </source>
</evidence>
<dbReference type="GO" id="GO:0003723">
    <property type="term" value="F:RNA binding"/>
    <property type="evidence" value="ECO:0007669"/>
    <property type="project" value="TreeGrafter"/>
</dbReference>
<dbReference type="Pfam" id="PF18129">
    <property type="entry name" value="SH3_12"/>
    <property type="match status" value="1"/>
</dbReference>
<dbReference type="Gene3D" id="3.40.50.12390">
    <property type="match status" value="2"/>
</dbReference>
<dbReference type="Pfam" id="PF03159">
    <property type="entry name" value="XRN_N"/>
    <property type="match status" value="1"/>
</dbReference>
<dbReference type="Pfam" id="PF17846">
    <property type="entry name" value="XRN_M"/>
    <property type="match status" value="2"/>
</dbReference>
<keyword evidence="3" id="KW-0269">Exonuclease</keyword>
<evidence type="ECO:0000256" key="2">
    <source>
        <dbReference type="ARBA" id="ARBA00022801"/>
    </source>
</evidence>
<dbReference type="InterPro" id="IPR004859">
    <property type="entry name" value="Xrn1_N"/>
</dbReference>
<proteinExistence type="inferred from homology"/>
<evidence type="ECO:0000313" key="13">
    <source>
        <dbReference type="Proteomes" id="UP000007797"/>
    </source>
</evidence>
<feature type="domain" description="5'-3' exoribonuclease 1 D1" evidence="10">
    <location>
        <begin position="815"/>
        <end position="1014"/>
    </location>
</feature>
<feature type="domain" description="Xrn1 helical" evidence="8">
    <location>
        <begin position="461"/>
        <end position="548"/>
    </location>
</feature>
<dbReference type="InterPro" id="IPR047008">
    <property type="entry name" value="XRN1_SH3_sf"/>
</dbReference>
<evidence type="ECO:0000259" key="7">
    <source>
        <dbReference type="Pfam" id="PF03159"/>
    </source>
</evidence>
<dbReference type="Gene3D" id="1.25.40.1050">
    <property type="match status" value="1"/>
</dbReference>
<evidence type="ECO:0000256" key="5">
    <source>
        <dbReference type="SAM" id="MobiDB-lite"/>
    </source>
</evidence>
<evidence type="ECO:0000256" key="4">
    <source>
        <dbReference type="ARBA" id="ARBA00038299"/>
    </source>
</evidence>
<protein>
    <submittedName>
        <fullName evidence="12">5'-3' exoribonuclease</fullName>
    </submittedName>
</protein>
<feature type="domain" description="Xrn1 helical" evidence="8">
    <location>
        <begin position="551"/>
        <end position="779"/>
    </location>
</feature>
<dbReference type="CDD" id="cd18673">
    <property type="entry name" value="PIN_XRN1-2-like"/>
    <property type="match status" value="1"/>
</dbReference>
<dbReference type="GO" id="GO:0000956">
    <property type="term" value="P:nuclear-transcribed mRNA catabolic process"/>
    <property type="evidence" value="ECO:0007669"/>
    <property type="project" value="TreeGrafter"/>
</dbReference>
<dbReference type="InterPro" id="IPR041412">
    <property type="entry name" value="Xrn1_helical"/>
</dbReference>
<feature type="domain" description="Xrn1 N-terminal" evidence="7">
    <location>
        <begin position="206"/>
        <end position="424"/>
    </location>
</feature>
<evidence type="ECO:0000313" key="12">
    <source>
        <dbReference type="EMBL" id="EGG13984.1"/>
    </source>
</evidence>
<dbReference type="InterPro" id="IPR047007">
    <property type="entry name" value="XRN1_D1_sf"/>
</dbReference>
<feature type="compositionally biased region" description="Low complexity" evidence="5">
    <location>
        <begin position="1659"/>
        <end position="1693"/>
    </location>
</feature>
<dbReference type="Gene3D" id="2.30.30.750">
    <property type="match status" value="1"/>
</dbReference>
<keyword evidence="1" id="KW-0540">Nuclease</keyword>
<keyword evidence="6" id="KW-0812">Transmembrane</keyword>
<feature type="compositionally biased region" description="Polar residues" evidence="5">
    <location>
        <begin position="1565"/>
        <end position="1578"/>
    </location>
</feature>
<name>F4QE37_CACFS</name>
<dbReference type="EMBL" id="GL883029">
    <property type="protein sequence ID" value="EGG13984.1"/>
    <property type="molecule type" value="Genomic_DNA"/>
</dbReference>
<evidence type="ECO:0000259" key="9">
    <source>
        <dbReference type="Pfam" id="PF18129"/>
    </source>
</evidence>
<evidence type="ECO:0000259" key="11">
    <source>
        <dbReference type="Pfam" id="PF18334"/>
    </source>
</evidence>
<dbReference type="InterPro" id="IPR027073">
    <property type="entry name" value="5_3_exoribonuclease"/>
</dbReference>
<feature type="domain" description="5'-3' exoribonuclease 1 SH3-like" evidence="9">
    <location>
        <begin position="1322"/>
        <end position="1387"/>
    </location>
</feature>
<feature type="compositionally biased region" description="Low complexity" evidence="5">
    <location>
        <begin position="1512"/>
        <end position="1524"/>
    </location>
</feature>
<dbReference type="OMA" id="CTHPNDV"/>
<evidence type="ECO:0000256" key="6">
    <source>
        <dbReference type="SAM" id="Phobius"/>
    </source>
</evidence>
<sequence length="1808" mass="206181">MDHVGFAMVLYGIFSVVGSTVWGKVHDSLGKRAMAHSLTAIFIISTILVIIGDAYNIMILFYIACALNGAYDSLQTMIIFSTIATIYPNDNISQFSTTRFVMSMSTAVSFFAFKYIPFYPIIGWLIANVVVSVVMFHFILNRLDKNRTTNNSSTPNENQDDHSIELTNNKVGGQQEAVSIQIPNSSKKYQNIGHDDEEYTIFFYLNLWASERYPQIIQNLVDSNPPEYDNLYLDMNGIIHACSQEMTTKLIRFSEEELIRLVCNYIDKLFHIIRPTKLLYMAIDGVAPRSKLNQQRQRRFLSVFREEKEKKELIKEGKELPEVIFSRNAITPGTEFMSNLSECLQFFIKKKISEDLSWREIEIIFSGPENPGEGEHKIIDYIRKYKASPDWDPNQSHCLYGLDADLILLALVTHEPHFSILREEIAFRPQANKQLDFQLLHISLLREYMELELKCELDFGYSLERIIDDFVLVMIFFGNDFLPHLPFCEISTGGLNSVLELYKNSLNELGGYLTDEAEIDLDRLAVFLAKIAVFERKQNLTVGEAEENEVVEDMLLENDVQDDEEKKEIERRAFERLKNHFGEITFEDDDVEDINDYWINGYYRSKFPDFPEENRSAIVDYKRHLVLKYVEGLSWVLNYYHNGCISWRWYYPYYYAPLAVDMRDLSSLEIEFESNGPVTPFQQLMSVLPPQSAHLLPAPYQELMTSAASPIIDFYPTEFEVDTSDSHYFDGIAVIGFPDLGRLLEATAAEDSWDLTDKERSRNALRNAVIIYHDAEQVVSEPSPNLRLFPSLEHSSAKTEDFILPFYEGLKPFRLCEGVLLGSHSPSGFPTFAVDVDFTWEYKNAVVNIWGMKSRKESIIVHPPIPQLNKDKTAKQMTLASIKHWIGRRCYVNWPYNTEALIVGFSDSNQKISMLENVSSTNGTVRLTTQDYLAVQKVSYLDQLKKIPMDYLTKGIDVSEVTSNTILVHVRKIAGIDVEFGGRTVKRYTEKEYQLPIQLMVEYDKVRADSRYLETEEIPFATRFPIGKQVLYTNPDHFGAIGKVLGHADESTETLDLELKVGQSGPDLHFGHRVAKEETDEYFPIQHVCKATGLTNQQLSLLTGGLFIDKPMTDIGLNMKFTGRNQQLMGYCRGTTLGDRNGGTYKKWEFSNDAIQLIMDYLKTFPIIQKILVLVSQPSDDKSSSSGGGIRAIDISSLISEKTDRVALVKSIEEYFDKTGIRRKRYVPCDSLSLSKKSIKRIEDHYGRLAAAAILIPMRTRTQSDKVIEPASYESVISYEKQHVIQKAHEQQLQKERKYGGGSGTSSPGTSSPSKPKQHERQFRLGDRVITMLDKGNVPFGLYGTVVSIQDQKVDVVLDRECFSGNNLEGFCSEKRGLFISKWRLYNLSTPDANYRRATKSEKEGGYRLGSFPEYDSNEYWNNLKMTNDQDHGVVKIKVNHQANTNMVQKVQQQTQNLNWQQQQEVYRQNQRKTYHTRQDQFVKTNWETEEDHATYRKTFPNVQTQQLNWQQLEQQQKSAAKQQQKGEKAGKGGKKGPKEQPQPPQQTSGQTPELLQKIFDSSKIVPSTNGNNTAAGESSSSVQQPSQPQQPQQPPQPLMGLIYNSLESQKDGPADHQATPPPPPYGYPPGQMHHPMAPPPFGFHPMAPPPYGFPPMQPGQMHPMPYHPHQQHQQQQQQQGQQPRQPRQPNPRYQKKDKPQNNNNNNNNNDTNNNNNHQQPKSPHHQKQPKSQSPQQTNTNTNTNNTNVHTLKDVKKSSPHPKKDKVWIAKPKTSPTNSPPSTEASSPVAPSQPASTNNNASTSESNN</sequence>
<dbReference type="InterPro" id="IPR040992">
    <property type="entry name" value="XRN1_D1"/>
</dbReference>
<feature type="transmembrane region" description="Helical" evidence="6">
    <location>
        <begin position="70"/>
        <end position="88"/>
    </location>
</feature>
<dbReference type="GO" id="GO:0016075">
    <property type="term" value="P:rRNA catabolic process"/>
    <property type="evidence" value="ECO:0007669"/>
    <property type="project" value="TreeGrafter"/>
</dbReference>
<comment type="similarity">
    <text evidence="4">Belongs to the 5'-3' exonuclease family.</text>
</comment>
<feature type="transmembrane region" description="Helical" evidence="6">
    <location>
        <begin position="6"/>
        <end position="25"/>
    </location>
</feature>
<evidence type="ECO:0000256" key="3">
    <source>
        <dbReference type="ARBA" id="ARBA00022839"/>
    </source>
</evidence>
<dbReference type="Proteomes" id="UP000007797">
    <property type="component" value="Unassembled WGS sequence"/>
</dbReference>
<feature type="region of interest" description="Disordered" evidence="5">
    <location>
        <begin position="1290"/>
        <end position="1322"/>
    </location>
</feature>
<feature type="compositionally biased region" description="Low complexity" evidence="5">
    <location>
        <begin position="1730"/>
        <end position="1748"/>
    </location>
</feature>
<keyword evidence="6" id="KW-0472">Membrane</keyword>
<feature type="transmembrane region" description="Helical" evidence="6">
    <location>
        <begin position="37"/>
        <end position="64"/>
    </location>
</feature>
<dbReference type="Gene3D" id="2.170.260.40">
    <property type="match status" value="1"/>
</dbReference>
<gene>
    <name evidence="12" type="primary">xrn1</name>
    <name evidence="12" type="ORF">DFA_11745</name>
</gene>
<dbReference type="STRING" id="1054147.F4QE37"/>
<evidence type="ECO:0000256" key="1">
    <source>
        <dbReference type="ARBA" id="ARBA00022722"/>
    </source>
</evidence>
<feature type="transmembrane region" description="Helical" evidence="6">
    <location>
        <begin position="100"/>
        <end position="116"/>
    </location>
</feature>